<name>A0A2W2CA26_9ACTN</name>
<keyword evidence="4" id="KW-1185">Reference proteome</keyword>
<proteinExistence type="predicted"/>
<sequence>MDTPLDLGVVGAPPDEPDEEPPRGRGGWRVWTAIAAAFVLGGGLGLFVADAREDAASYSDVRLVSGALQAIPDRADEESPGRIQLSLLNLGEHEVEILGLELPGMTVRPDDEPSAPVAAPPGEWVSAGQDGLIADCAGTDPGDDAPVRVRVRDAGGTERLVEVGALPDFGGALEVWGYVCRGPELVFPGGATVRVNDDGSVTTTLQVANSGSEPMEISRFQTLAPGLSTTGPEVPFELPPNEALDVPVTWTVTDCRLALQWVAPEIEYSIGSGTTSMPGWHPLTGAAQAELILMVDRVCGDGP</sequence>
<keyword evidence="2" id="KW-0472">Membrane</keyword>
<organism evidence="3 4">
    <name type="scientific">Jiangella anatolica</name>
    <dbReference type="NCBI Taxonomy" id="2670374"/>
    <lineage>
        <taxon>Bacteria</taxon>
        <taxon>Bacillati</taxon>
        <taxon>Actinomycetota</taxon>
        <taxon>Actinomycetes</taxon>
        <taxon>Jiangellales</taxon>
        <taxon>Jiangellaceae</taxon>
        <taxon>Jiangella</taxon>
    </lineage>
</organism>
<protein>
    <recommendedName>
        <fullName evidence="5">DUF4232 domain-containing protein</fullName>
    </recommendedName>
</protein>
<evidence type="ECO:0000256" key="2">
    <source>
        <dbReference type="SAM" id="Phobius"/>
    </source>
</evidence>
<dbReference type="RefSeq" id="WP_111255648.1">
    <property type="nucleotide sequence ID" value="NZ_POTW01000035.1"/>
</dbReference>
<accession>A0A2W2CA26</accession>
<dbReference type="AlphaFoldDB" id="A0A2W2CA26"/>
<evidence type="ECO:0000256" key="1">
    <source>
        <dbReference type="SAM" id="MobiDB-lite"/>
    </source>
</evidence>
<dbReference type="EMBL" id="POTW01000035">
    <property type="protein sequence ID" value="PZF82636.1"/>
    <property type="molecule type" value="Genomic_DNA"/>
</dbReference>
<evidence type="ECO:0008006" key="5">
    <source>
        <dbReference type="Google" id="ProtNLM"/>
    </source>
</evidence>
<evidence type="ECO:0000313" key="3">
    <source>
        <dbReference type="EMBL" id="PZF82636.1"/>
    </source>
</evidence>
<gene>
    <name evidence="3" type="ORF">C1I92_16005</name>
</gene>
<evidence type="ECO:0000313" key="4">
    <source>
        <dbReference type="Proteomes" id="UP000248764"/>
    </source>
</evidence>
<feature type="transmembrane region" description="Helical" evidence="2">
    <location>
        <begin position="28"/>
        <end position="49"/>
    </location>
</feature>
<comment type="caution">
    <text evidence="3">The sequence shown here is derived from an EMBL/GenBank/DDBJ whole genome shotgun (WGS) entry which is preliminary data.</text>
</comment>
<feature type="region of interest" description="Disordered" evidence="1">
    <location>
        <begin position="1"/>
        <end position="26"/>
    </location>
</feature>
<keyword evidence="2" id="KW-1133">Transmembrane helix</keyword>
<reference evidence="3 4" key="1">
    <citation type="submission" date="2018-01" db="EMBL/GenBank/DDBJ databases">
        <title>Draft genome sequence of Jiangella sp. GTF31.</title>
        <authorList>
            <person name="Sahin N."/>
            <person name="Ay H."/>
            <person name="Saygin H."/>
        </authorList>
    </citation>
    <scope>NUCLEOTIDE SEQUENCE [LARGE SCALE GENOMIC DNA]</scope>
    <source>
        <strain evidence="3 4">GTF31</strain>
    </source>
</reference>
<keyword evidence="2" id="KW-0812">Transmembrane</keyword>
<dbReference type="Proteomes" id="UP000248764">
    <property type="component" value="Unassembled WGS sequence"/>
</dbReference>